<dbReference type="RefSeq" id="WP_054465807.1">
    <property type="nucleotide sequence ID" value="NZ_CP159837.1"/>
</dbReference>
<dbReference type="REBASE" id="844904">
    <property type="entry name" value="Pra2ORF4065P"/>
</dbReference>
<protein>
    <recommendedName>
        <fullName evidence="2">Restriction endonuclease</fullName>
    </recommendedName>
</protein>
<accession>A0AAU8J8D5</accession>
<dbReference type="EMBL" id="CP159837">
    <property type="protein sequence ID" value="XCM35389.1"/>
    <property type="molecule type" value="Genomic_DNA"/>
</dbReference>
<reference evidence="1" key="1">
    <citation type="submission" date="2024-07" db="EMBL/GenBank/DDBJ databases">
        <authorList>
            <person name="Kim Y.J."/>
            <person name="Jeong J.Y."/>
        </authorList>
    </citation>
    <scope>NUCLEOTIDE SEQUENCE</scope>
    <source>
        <strain evidence="1">GIHE-MW2</strain>
    </source>
</reference>
<organism evidence="1">
    <name type="scientific">Planktothricoides raciborskii GIHE-MW2</name>
    <dbReference type="NCBI Taxonomy" id="2792601"/>
    <lineage>
        <taxon>Bacteria</taxon>
        <taxon>Bacillati</taxon>
        <taxon>Cyanobacteriota</taxon>
        <taxon>Cyanophyceae</taxon>
        <taxon>Oscillatoriophycideae</taxon>
        <taxon>Oscillatoriales</taxon>
        <taxon>Oscillatoriaceae</taxon>
        <taxon>Planktothricoides</taxon>
    </lineage>
</organism>
<proteinExistence type="predicted"/>
<gene>
    <name evidence="1" type="ORF">ABWT76_004064</name>
</gene>
<evidence type="ECO:0000313" key="1">
    <source>
        <dbReference type="EMBL" id="XCM35389.1"/>
    </source>
</evidence>
<sequence>MNDPKSKSLEAILQEYQQSFSAKLFGEESAEEDDLMLVFGLTQEMKAENKQYWGRELGMCWQRLVKELCQQKCENFAEGIREGKDEICDLVIGNHAIDTKYRIGSGDSGTLKKFKNYASRLQEKGYEPIMLILREDNLPNAIAACVQGGWTVKTGAKTYEYIQQATGVDLQAWLKQRRNQYRISP</sequence>
<evidence type="ECO:0008006" key="2">
    <source>
        <dbReference type="Google" id="ProtNLM"/>
    </source>
</evidence>
<dbReference type="AlphaFoldDB" id="A0AAU8J8D5"/>
<name>A0AAU8J8D5_9CYAN</name>